<evidence type="ECO:0000256" key="6">
    <source>
        <dbReference type="ARBA" id="ARBA00022989"/>
    </source>
</evidence>
<feature type="domain" description="SLC41A/MgtE integral membrane" evidence="10">
    <location>
        <begin position="52"/>
        <end position="182"/>
    </location>
</feature>
<dbReference type="GO" id="GO:0016020">
    <property type="term" value="C:membrane"/>
    <property type="evidence" value="ECO:0007669"/>
    <property type="project" value="UniProtKB-SubCell"/>
</dbReference>
<dbReference type="Gene3D" id="1.10.357.20">
    <property type="entry name" value="SLC41 divalent cation transporters, integral membrane domain"/>
    <property type="match status" value="1"/>
</dbReference>
<evidence type="ECO:0000256" key="1">
    <source>
        <dbReference type="ARBA" id="ARBA00004141"/>
    </source>
</evidence>
<dbReference type="Proteomes" id="UP000219453">
    <property type="component" value="Unassembled WGS sequence"/>
</dbReference>
<comment type="subcellular location">
    <subcellularLocation>
        <location evidence="1">Membrane</location>
        <topology evidence="1">Multi-pass membrane protein</topology>
    </subcellularLocation>
</comment>
<gene>
    <name evidence="11" type="ORF">SAMN06269185_1355</name>
</gene>
<evidence type="ECO:0000256" key="7">
    <source>
        <dbReference type="ARBA" id="ARBA00023065"/>
    </source>
</evidence>
<dbReference type="InterPro" id="IPR036739">
    <property type="entry name" value="SLC41_membr_dom_sf"/>
</dbReference>
<feature type="transmembrane region" description="Helical" evidence="9">
    <location>
        <begin position="124"/>
        <end position="151"/>
    </location>
</feature>
<proteinExistence type="inferred from homology"/>
<keyword evidence="12" id="KW-1185">Reference proteome</keyword>
<dbReference type="EMBL" id="OBEJ01000001">
    <property type="protein sequence ID" value="SNZ06988.1"/>
    <property type="molecule type" value="Genomic_DNA"/>
</dbReference>
<keyword evidence="3" id="KW-0813">Transport</keyword>
<evidence type="ECO:0000256" key="2">
    <source>
        <dbReference type="ARBA" id="ARBA00009749"/>
    </source>
</evidence>
<protein>
    <submittedName>
        <fullName evidence="11">MgtE-like transporter</fullName>
    </submittedName>
</protein>
<sequence>MDVRREVWQVYRQSLPVLLASLVGGLVAGTVLGSDAMTRAFEQFPGMWLLLPAFLATRGNVYGSLGARVASGIHQGLIDPEFEWQQRLVNAVVASYVNGITISVFIATASWGLLAALGRDSASLLELVAVLVLAGTLTAVVLIGGLLTLIFASYERGLDPDNLVGPIVTTIGDIFGVFFLYVALVTVGVVL</sequence>
<dbReference type="AlphaFoldDB" id="A0A285NCH5"/>
<keyword evidence="7" id="KW-0406">Ion transport</keyword>
<reference evidence="11 12" key="1">
    <citation type="submission" date="2017-09" db="EMBL/GenBank/DDBJ databases">
        <authorList>
            <person name="Ehlers B."/>
            <person name="Leendertz F.H."/>
        </authorList>
    </citation>
    <scope>NUCLEOTIDE SEQUENCE [LARGE SCALE GENOMIC DNA]</scope>
    <source>
        <strain evidence="11 12">DSM 27208</strain>
    </source>
</reference>
<dbReference type="RefSeq" id="WP_097008274.1">
    <property type="nucleotide sequence ID" value="NZ_OBEJ01000001.1"/>
</dbReference>
<evidence type="ECO:0000256" key="8">
    <source>
        <dbReference type="ARBA" id="ARBA00023136"/>
    </source>
</evidence>
<evidence type="ECO:0000313" key="11">
    <source>
        <dbReference type="EMBL" id="SNZ06988.1"/>
    </source>
</evidence>
<feature type="transmembrane region" description="Helical" evidence="9">
    <location>
        <begin position="163"/>
        <end position="190"/>
    </location>
</feature>
<dbReference type="OrthoDB" id="86118at2157"/>
<evidence type="ECO:0000256" key="4">
    <source>
        <dbReference type="ARBA" id="ARBA00022692"/>
    </source>
</evidence>
<dbReference type="PANTHER" id="PTHR16228:SF7">
    <property type="entry name" value="SLC41A_MGTE INTEGRAL MEMBRANE DOMAIN-CONTAINING PROTEIN"/>
    <property type="match status" value="1"/>
</dbReference>
<dbReference type="PANTHER" id="PTHR16228">
    <property type="entry name" value="DIVALENT CATION TRANSPORTER SOLUTE CARRIER FAMILY 41"/>
    <property type="match status" value="1"/>
</dbReference>
<evidence type="ECO:0000256" key="9">
    <source>
        <dbReference type="SAM" id="Phobius"/>
    </source>
</evidence>
<keyword evidence="4 9" id="KW-0812">Transmembrane</keyword>
<dbReference type="SUPFAM" id="SSF161093">
    <property type="entry name" value="MgtE membrane domain-like"/>
    <property type="match status" value="1"/>
</dbReference>
<keyword evidence="8 9" id="KW-0472">Membrane</keyword>
<keyword evidence="6 9" id="KW-1133">Transmembrane helix</keyword>
<evidence type="ECO:0000256" key="3">
    <source>
        <dbReference type="ARBA" id="ARBA00022448"/>
    </source>
</evidence>
<feature type="transmembrane region" description="Helical" evidence="9">
    <location>
        <begin position="96"/>
        <end position="117"/>
    </location>
</feature>
<dbReference type="Pfam" id="PF01769">
    <property type="entry name" value="MgtE"/>
    <property type="match status" value="1"/>
</dbReference>
<evidence type="ECO:0000256" key="5">
    <source>
        <dbReference type="ARBA" id="ARBA00022842"/>
    </source>
</evidence>
<dbReference type="GO" id="GO:0008324">
    <property type="term" value="F:monoatomic cation transmembrane transporter activity"/>
    <property type="evidence" value="ECO:0007669"/>
    <property type="project" value="InterPro"/>
</dbReference>
<evidence type="ECO:0000259" key="10">
    <source>
        <dbReference type="Pfam" id="PF01769"/>
    </source>
</evidence>
<keyword evidence="5" id="KW-0460">Magnesium</keyword>
<dbReference type="InterPro" id="IPR006667">
    <property type="entry name" value="SLC41_membr_dom"/>
</dbReference>
<name>A0A285NCH5_NATPI</name>
<comment type="similarity">
    <text evidence="2">Belongs to the SLC41A transporter family.</text>
</comment>
<evidence type="ECO:0000313" key="12">
    <source>
        <dbReference type="Proteomes" id="UP000219453"/>
    </source>
</evidence>
<accession>A0A285NCH5</accession>
<dbReference type="InterPro" id="IPR045349">
    <property type="entry name" value="SLC41A1-3"/>
</dbReference>
<organism evidence="11 12">
    <name type="scientific">Natronoarchaeum philippinense</name>
    <dbReference type="NCBI Taxonomy" id="558529"/>
    <lineage>
        <taxon>Archaea</taxon>
        <taxon>Methanobacteriati</taxon>
        <taxon>Methanobacteriota</taxon>
        <taxon>Stenosarchaea group</taxon>
        <taxon>Halobacteria</taxon>
        <taxon>Halobacteriales</taxon>
        <taxon>Natronoarchaeaceae</taxon>
    </lineage>
</organism>